<reference evidence="2" key="1">
    <citation type="journal article" date="2020" name="Stud. Mycol.">
        <title>101 Dothideomycetes genomes: a test case for predicting lifestyles and emergence of pathogens.</title>
        <authorList>
            <person name="Haridas S."/>
            <person name="Albert R."/>
            <person name="Binder M."/>
            <person name="Bloem J."/>
            <person name="Labutti K."/>
            <person name="Salamov A."/>
            <person name="Andreopoulos B."/>
            <person name="Baker S."/>
            <person name="Barry K."/>
            <person name="Bills G."/>
            <person name="Bluhm B."/>
            <person name="Cannon C."/>
            <person name="Castanera R."/>
            <person name="Culley D."/>
            <person name="Daum C."/>
            <person name="Ezra D."/>
            <person name="Gonzalez J."/>
            <person name="Henrissat B."/>
            <person name="Kuo A."/>
            <person name="Liang C."/>
            <person name="Lipzen A."/>
            <person name="Lutzoni F."/>
            <person name="Magnuson J."/>
            <person name="Mondo S."/>
            <person name="Nolan M."/>
            <person name="Ohm R."/>
            <person name="Pangilinan J."/>
            <person name="Park H.-J."/>
            <person name="Ramirez L."/>
            <person name="Alfaro M."/>
            <person name="Sun H."/>
            <person name="Tritt A."/>
            <person name="Yoshinaga Y."/>
            <person name="Zwiers L.-H."/>
            <person name="Turgeon B."/>
            <person name="Goodwin S."/>
            <person name="Spatafora J."/>
            <person name="Crous P."/>
            <person name="Grigoriev I."/>
        </authorList>
    </citation>
    <scope>NUCLEOTIDE SEQUENCE</scope>
    <source>
        <strain evidence="2">CBS 125425</strain>
    </source>
</reference>
<keyword evidence="3" id="KW-1185">Reference proteome</keyword>
<evidence type="ECO:0000313" key="2">
    <source>
        <dbReference type="EMBL" id="KAF2740716.1"/>
    </source>
</evidence>
<feature type="chain" id="PRO_5040436474" evidence="1">
    <location>
        <begin position="24"/>
        <end position="465"/>
    </location>
</feature>
<accession>A0A9P4V8L3</accession>
<dbReference type="PANTHER" id="PTHR36587:SF2">
    <property type="entry name" value="EXPRESSION SITE-ASSOCIATED GENE 3 (ESAG3)-LIKE PROTEIN"/>
    <property type="match status" value="1"/>
</dbReference>
<comment type="caution">
    <text evidence="2">The sequence shown here is derived from an EMBL/GenBank/DDBJ whole genome shotgun (WGS) entry which is preliminary data.</text>
</comment>
<evidence type="ECO:0000256" key="1">
    <source>
        <dbReference type="SAM" id="SignalP"/>
    </source>
</evidence>
<dbReference type="EMBL" id="ML996099">
    <property type="protein sequence ID" value="KAF2740716.1"/>
    <property type="molecule type" value="Genomic_DNA"/>
</dbReference>
<proteinExistence type="predicted"/>
<keyword evidence="1" id="KW-0732">Signal</keyword>
<dbReference type="PANTHER" id="PTHR36587">
    <property type="entry name" value="EXPRESSION SITE-ASSOCIATED GENE 3 (ESAG3)-LIKE PROTEIN"/>
    <property type="match status" value="1"/>
</dbReference>
<organism evidence="2 3">
    <name type="scientific">Polyplosphaeria fusca</name>
    <dbReference type="NCBI Taxonomy" id="682080"/>
    <lineage>
        <taxon>Eukaryota</taxon>
        <taxon>Fungi</taxon>
        <taxon>Dikarya</taxon>
        <taxon>Ascomycota</taxon>
        <taxon>Pezizomycotina</taxon>
        <taxon>Dothideomycetes</taxon>
        <taxon>Pleosporomycetidae</taxon>
        <taxon>Pleosporales</taxon>
        <taxon>Tetraplosphaeriaceae</taxon>
        <taxon>Polyplosphaeria</taxon>
    </lineage>
</organism>
<dbReference type="CDD" id="cd22997">
    <property type="entry name" value="GT_LH"/>
    <property type="match status" value="1"/>
</dbReference>
<name>A0A9P4V8L3_9PLEO</name>
<dbReference type="AlphaFoldDB" id="A0A9P4V8L3"/>
<dbReference type="Proteomes" id="UP000799444">
    <property type="component" value="Unassembled WGS sequence"/>
</dbReference>
<sequence>MRRPRLLHIAAAFALVAIVSIFSQHPKAVSLYRNPATGGTSYLHLLVTATSSDLNLCRLLLSAAVLQYPPPVLIDWEGENEFNAAETHLAKIHGPLRYLESLPESQNDDLVLIVDGFDVLFQVGPDVMLRRYFAEVGASNARLASQYRGFDVHNNILFGPDKMCFPLDFSQPRCWAVPESPLSRHAFGPDTDVDMQRARPRWLNSGTIMGPLKDLRTLFQATRNKIDQTFDLANPQHNSDQMYLADVWADQEYARVFSRDGVVHDPMPQMATDVERALPVLEEGQQTDFHVTLDYSSSLFQTTAGYYDHLTWTSFNRSSTQASQKSSEAWKLDLPEDLSHSPNPFAAIGDENTTWSGVSLGVNTITSNVFPVLHFTGDKSYRDRWWKRMWYFPKAKDLLKGSVSLSIEEIGNEPIGGISWRKHGFLESAGRDLSGARSDQGERLSWDGLCKEHENAMYSGVAPSN</sequence>
<feature type="signal peptide" evidence="1">
    <location>
        <begin position="1"/>
        <end position="23"/>
    </location>
</feature>
<dbReference type="OrthoDB" id="422736at2759"/>
<gene>
    <name evidence="2" type="ORF">EJ04DRAFT_507739</name>
</gene>
<evidence type="ECO:0000313" key="3">
    <source>
        <dbReference type="Proteomes" id="UP000799444"/>
    </source>
</evidence>
<protein>
    <submittedName>
        <fullName evidence="2">Uncharacterized protein</fullName>
    </submittedName>
</protein>